<dbReference type="GO" id="GO:0003700">
    <property type="term" value="F:DNA-binding transcription factor activity"/>
    <property type="evidence" value="ECO:0007669"/>
    <property type="project" value="InterPro"/>
</dbReference>
<feature type="compositionally biased region" description="Polar residues" evidence="4">
    <location>
        <begin position="8"/>
        <end position="28"/>
    </location>
</feature>
<dbReference type="AlphaFoldDB" id="A0A916TCL9"/>
<evidence type="ECO:0000256" key="3">
    <source>
        <dbReference type="ARBA" id="ARBA00023163"/>
    </source>
</evidence>
<name>A0A916TCL9_9ACTN</name>
<dbReference type="SUPFAM" id="SSF46785">
    <property type="entry name" value="Winged helix' DNA-binding domain"/>
    <property type="match status" value="1"/>
</dbReference>
<dbReference type="PROSITE" id="PS01117">
    <property type="entry name" value="HTH_MARR_1"/>
    <property type="match status" value="1"/>
</dbReference>
<dbReference type="Gene3D" id="1.10.10.10">
    <property type="entry name" value="Winged helix-like DNA-binding domain superfamily/Winged helix DNA-binding domain"/>
    <property type="match status" value="1"/>
</dbReference>
<evidence type="ECO:0000256" key="4">
    <source>
        <dbReference type="SAM" id="MobiDB-lite"/>
    </source>
</evidence>
<dbReference type="InterPro" id="IPR039422">
    <property type="entry name" value="MarR/SlyA-like"/>
</dbReference>
<evidence type="ECO:0000256" key="2">
    <source>
        <dbReference type="ARBA" id="ARBA00023125"/>
    </source>
</evidence>
<keyword evidence="3" id="KW-0804">Transcription</keyword>
<evidence type="ECO:0000313" key="7">
    <source>
        <dbReference type="Proteomes" id="UP000621454"/>
    </source>
</evidence>
<dbReference type="PRINTS" id="PR00598">
    <property type="entry name" value="HTHMARR"/>
</dbReference>
<protein>
    <recommendedName>
        <fullName evidence="5">HTH marR-type domain-containing protein</fullName>
    </recommendedName>
</protein>
<proteinExistence type="predicted"/>
<dbReference type="GO" id="GO:0003677">
    <property type="term" value="F:DNA binding"/>
    <property type="evidence" value="ECO:0007669"/>
    <property type="project" value="UniProtKB-KW"/>
</dbReference>
<dbReference type="CDD" id="cd00090">
    <property type="entry name" value="HTH_ARSR"/>
    <property type="match status" value="1"/>
</dbReference>
<feature type="region of interest" description="Disordered" evidence="4">
    <location>
        <begin position="184"/>
        <end position="205"/>
    </location>
</feature>
<keyword evidence="2" id="KW-0238">DNA-binding</keyword>
<comment type="caution">
    <text evidence="6">The sequence shown here is derived from an EMBL/GenBank/DDBJ whole genome shotgun (WGS) entry which is preliminary data.</text>
</comment>
<dbReference type="PANTHER" id="PTHR33164:SF57">
    <property type="entry name" value="MARR-FAMILY TRANSCRIPTIONAL REGULATOR"/>
    <property type="match status" value="1"/>
</dbReference>
<sequence>MTIDSAMTEPTTSASVTTEPATTGQVGTDQAARRESIELLVTGLRRYGMFRESMLTSRDHGKSPFPSGRGGDLAVEKSAYRCLFALDKRPARSGELAEYLHADPSTVSRHVAQLVDAGHVQREPDPRDGRASVLALTDNGREFVASLRAERAAFLDRILDDWETGDLESVAALFTRLMDRFEEHISGAPGGSPAASTPGRTGTGA</sequence>
<organism evidence="6 7">
    <name type="scientific">Gordonia jinhuaensis</name>
    <dbReference type="NCBI Taxonomy" id="1517702"/>
    <lineage>
        <taxon>Bacteria</taxon>
        <taxon>Bacillati</taxon>
        <taxon>Actinomycetota</taxon>
        <taxon>Actinomycetes</taxon>
        <taxon>Mycobacteriales</taxon>
        <taxon>Gordoniaceae</taxon>
        <taxon>Gordonia</taxon>
    </lineage>
</organism>
<feature type="domain" description="HTH marR-type" evidence="5">
    <location>
        <begin position="46"/>
        <end position="179"/>
    </location>
</feature>
<feature type="region of interest" description="Disordered" evidence="4">
    <location>
        <begin position="1"/>
        <end position="31"/>
    </location>
</feature>
<dbReference type="EMBL" id="BMGC01000023">
    <property type="protein sequence ID" value="GGB39421.1"/>
    <property type="molecule type" value="Genomic_DNA"/>
</dbReference>
<dbReference type="PROSITE" id="PS50995">
    <property type="entry name" value="HTH_MARR_2"/>
    <property type="match status" value="1"/>
</dbReference>
<dbReference type="PANTHER" id="PTHR33164">
    <property type="entry name" value="TRANSCRIPTIONAL REGULATOR, MARR FAMILY"/>
    <property type="match status" value="1"/>
</dbReference>
<accession>A0A916TCL9</accession>
<evidence type="ECO:0000313" key="6">
    <source>
        <dbReference type="EMBL" id="GGB39421.1"/>
    </source>
</evidence>
<dbReference type="InterPro" id="IPR011991">
    <property type="entry name" value="ArsR-like_HTH"/>
</dbReference>
<keyword evidence="1" id="KW-0805">Transcription regulation</keyword>
<dbReference type="InterPro" id="IPR036390">
    <property type="entry name" value="WH_DNA-bd_sf"/>
</dbReference>
<dbReference type="Pfam" id="PF12802">
    <property type="entry name" value="MarR_2"/>
    <property type="match status" value="1"/>
</dbReference>
<dbReference type="Proteomes" id="UP000621454">
    <property type="component" value="Unassembled WGS sequence"/>
</dbReference>
<dbReference type="GO" id="GO:0006950">
    <property type="term" value="P:response to stress"/>
    <property type="evidence" value="ECO:0007669"/>
    <property type="project" value="TreeGrafter"/>
</dbReference>
<dbReference type="InterPro" id="IPR036388">
    <property type="entry name" value="WH-like_DNA-bd_sf"/>
</dbReference>
<evidence type="ECO:0000259" key="5">
    <source>
        <dbReference type="PROSITE" id="PS50995"/>
    </source>
</evidence>
<dbReference type="SMART" id="SM00347">
    <property type="entry name" value="HTH_MARR"/>
    <property type="match status" value="1"/>
</dbReference>
<gene>
    <name evidence="6" type="ORF">GCM10011489_28890</name>
</gene>
<dbReference type="RefSeq" id="WP_229742693.1">
    <property type="nucleotide sequence ID" value="NZ_BMGC01000023.1"/>
</dbReference>
<keyword evidence="7" id="KW-1185">Reference proteome</keyword>
<feature type="compositionally biased region" description="Polar residues" evidence="4">
    <location>
        <begin position="194"/>
        <end position="205"/>
    </location>
</feature>
<reference evidence="6" key="2">
    <citation type="submission" date="2020-09" db="EMBL/GenBank/DDBJ databases">
        <authorList>
            <person name="Sun Q."/>
            <person name="Zhou Y."/>
        </authorList>
    </citation>
    <scope>NUCLEOTIDE SEQUENCE</scope>
    <source>
        <strain evidence="6">CGMCC 1.12827</strain>
    </source>
</reference>
<reference evidence="6" key="1">
    <citation type="journal article" date="2014" name="Int. J. Syst. Evol. Microbiol.">
        <title>Complete genome sequence of Corynebacterium casei LMG S-19264T (=DSM 44701T), isolated from a smear-ripened cheese.</title>
        <authorList>
            <consortium name="US DOE Joint Genome Institute (JGI-PGF)"/>
            <person name="Walter F."/>
            <person name="Albersmeier A."/>
            <person name="Kalinowski J."/>
            <person name="Ruckert C."/>
        </authorList>
    </citation>
    <scope>NUCLEOTIDE SEQUENCE</scope>
    <source>
        <strain evidence="6">CGMCC 1.12827</strain>
    </source>
</reference>
<evidence type="ECO:0000256" key="1">
    <source>
        <dbReference type="ARBA" id="ARBA00023015"/>
    </source>
</evidence>
<dbReference type="InterPro" id="IPR000835">
    <property type="entry name" value="HTH_MarR-typ"/>
</dbReference>
<dbReference type="InterPro" id="IPR023187">
    <property type="entry name" value="Tscrpt_reg_MarR-type_CS"/>
</dbReference>